<evidence type="ECO:0000256" key="4">
    <source>
        <dbReference type="ARBA" id="ARBA00022741"/>
    </source>
</evidence>
<evidence type="ECO:0000256" key="6">
    <source>
        <dbReference type="ARBA" id="ARBA00022884"/>
    </source>
</evidence>
<keyword evidence="8 10" id="KW-0030">Aminoacyl-tRNA synthetase</keyword>
<gene>
    <name evidence="10" type="primary">tyrS</name>
    <name evidence="13" type="ORF">A3H38_03460</name>
</gene>
<keyword evidence="3 10" id="KW-0436">Ligase</keyword>
<dbReference type="SUPFAM" id="SSF55174">
    <property type="entry name" value="Alpha-L RNA-binding motif"/>
    <property type="match status" value="1"/>
</dbReference>
<dbReference type="GO" id="GO:0004831">
    <property type="term" value="F:tyrosine-tRNA ligase activity"/>
    <property type="evidence" value="ECO:0007669"/>
    <property type="project" value="UniProtKB-UniRule"/>
</dbReference>
<dbReference type="InterPro" id="IPR024108">
    <property type="entry name" value="Tyr-tRNA-ligase_bac_2"/>
</dbReference>
<comment type="function">
    <text evidence="10">Catalyzes the attachment of tyrosine to tRNA(Tyr) in a two-step reaction: tyrosine is first activated by ATP to form Tyr-AMP and then transferred to the acceptor end of tRNA(Tyr).</text>
</comment>
<dbReference type="AlphaFoldDB" id="A0A1F4R6V5"/>
<evidence type="ECO:0000256" key="3">
    <source>
        <dbReference type="ARBA" id="ARBA00022598"/>
    </source>
</evidence>
<keyword evidence="2 10" id="KW-0963">Cytoplasm</keyword>
<dbReference type="Gene3D" id="3.40.50.620">
    <property type="entry name" value="HUPs"/>
    <property type="match status" value="1"/>
</dbReference>
<comment type="subunit">
    <text evidence="1 10">Homodimer.</text>
</comment>
<dbReference type="GO" id="GO:0003723">
    <property type="term" value="F:RNA binding"/>
    <property type="evidence" value="ECO:0007669"/>
    <property type="project" value="UniProtKB-KW"/>
</dbReference>
<dbReference type="CDD" id="cd00805">
    <property type="entry name" value="TyrRS_core"/>
    <property type="match status" value="1"/>
</dbReference>
<accession>A0A1F4R6V5</accession>
<evidence type="ECO:0000256" key="2">
    <source>
        <dbReference type="ARBA" id="ARBA00022490"/>
    </source>
</evidence>
<dbReference type="PRINTS" id="PR01040">
    <property type="entry name" value="TRNASYNTHTYR"/>
</dbReference>
<feature type="short sequence motif" description="'HIGH' region" evidence="10">
    <location>
        <begin position="42"/>
        <end position="51"/>
    </location>
</feature>
<feature type="domain" description="RNA-binding S4" evidence="12">
    <location>
        <begin position="332"/>
        <end position="367"/>
    </location>
</feature>
<evidence type="ECO:0000256" key="10">
    <source>
        <dbReference type="HAMAP-Rule" id="MF_02007"/>
    </source>
</evidence>
<dbReference type="InterPro" id="IPR024088">
    <property type="entry name" value="Tyr-tRNA-ligase_bac-type"/>
</dbReference>
<keyword evidence="6 11" id="KW-0694">RNA-binding</keyword>
<evidence type="ECO:0000256" key="7">
    <source>
        <dbReference type="ARBA" id="ARBA00022917"/>
    </source>
</evidence>
<comment type="caution">
    <text evidence="13">The sequence shown here is derived from an EMBL/GenBank/DDBJ whole genome shotgun (WGS) entry which is preliminary data.</text>
</comment>
<sequence length="388" mass="43839">MKSIEEQLAVIRRGLVEVIPETELVKKLQMGKPLTVKWGADPSAPDIHLGHTVILNKLKQLQDLGHKVIFLIGDFTAMIGDPTGKSETRKVLSKQEVKKNAQTYQEQAFKILDKRKTKVVYNSQWLSKFSAEDMIRLAGKHTVARMLERDDFSKRYKGEQPISIHEFLYPLIQGQDSVELRADIEVGGTDQKFNMLVGRELQRALNQEPQVILTMPLLEGTDGVQKMSKSLDNYIGITEPPAEIYGKTMSISDELMSRYYELLTDYALAEIKIMHPKEAKKRLARYLVTKFYDEKKAVAAERGFESVFKEGNVPAAIESKKLNRESFTAVELLAESGLADSKADARRVINQGGFKVDGQVVTDENAIINIAREKLLQKGKRAFIKVKK</sequence>
<dbReference type="CDD" id="cd00165">
    <property type="entry name" value="S4"/>
    <property type="match status" value="1"/>
</dbReference>
<dbReference type="GO" id="GO:0005524">
    <property type="term" value="F:ATP binding"/>
    <property type="evidence" value="ECO:0007669"/>
    <property type="project" value="UniProtKB-UniRule"/>
</dbReference>
<dbReference type="InterPro" id="IPR002305">
    <property type="entry name" value="aa-tRNA-synth_Ic"/>
</dbReference>
<dbReference type="HAMAP" id="MF_02007">
    <property type="entry name" value="Tyr_tRNA_synth_type2"/>
    <property type="match status" value="1"/>
</dbReference>
<feature type="binding site" evidence="10">
    <location>
        <position position="229"/>
    </location>
    <ligand>
        <name>ATP</name>
        <dbReference type="ChEBI" id="CHEBI:30616"/>
    </ligand>
</feature>
<dbReference type="PANTHER" id="PTHR11766:SF1">
    <property type="entry name" value="TYROSINE--TRNA LIGASE"/>
    <property type="match status" value="1"/>
</dbReference>
<protein>
    <recommendedName>
        <fullName evidence="10">Tyrosine--tRNA ligase</fullName>
        <ecNumber evidence="10">6.1.1.1</ecNumber>
    </recommendedName>
    <alternativeName>
        <fullName evidence="10">Tyrosyl-tRNA synthetase</fullName>
        <shortName evidence="10">TyrRS</shortName>
    </alternativeName>
</protein>
<dbReference type="Pfam" id="PF01479">
    <property type="entry name" value="S4"/>
    <property type="match status" value="1"/>
</dbReference>
<name>A0A1F4R6V5_UNCSA</name>
<dbReference type="InterPro" id="IPR001412">
    <property type="entry name" value="aa-tRNA-synth_I_CS"/>
</dbReference>
<dbReference type="EC" id="6.1.1.1" evidence="10"/>
<evidence type="ECO:0000256" key="11">
    <source>
        <dbReference type="PROSITE-ProRule" id="PRU00182"/>
    </source>
</evidence>
<proteinExistence type="inferred from homology"/>
<dbReference type="InterPro" id="IPR036986">
    <property type="entry name" value="S4_RNA-bd_sf"/>
</dbReference>
<keyword evidence="7 10" id="KW-0648">Protein biosynthesis</keyword>
<evidence type="ECO:0000313" key="14">
    <source>
        <dbReference type="Proteomes" id="UP000176938"/>
    </source>
</evidence>
<evidence type="ECO:0000256" key="1">
    <source>
        <dbReference type="ARBA" id="ARBA00011738"/>
    </source>
</evidence>
<reference evidence="13 14" key="1">
    <citation type="journal article" date="2016" name="Nat. Commun.">
        <title>Thousands of microbial genomes shed light on interconnected biogeochemical processes in an aquifer system.</title>
        <authorList>
            <person name="Anantharaman K."/>
            <person name="Brown C.T."/>
            <person name="Hug L.A."/>
            <person name="Sharon I."/>
            <person name="Castelle C.J."/>
            <person name="Probst A.J."/>
            <person name="Thomas B.C."/>
            <person name="Singh A."/>
            <person name="Wilkins M.J."/>
            <person name="Karaoz U."/>
            <person name="Brodie E.L."/>
            <person name="Williams K.H."/>
            <person name="Hubbard S.S."/>
            <person name="Banfield J.F."/>
        </authorList>
    </citation>
    <scope>NUCLEOTIDE SEQUENCE [LARGE SCALE GENOMIC DNA]</scope>
</reference>
<dbReference type="InterPro" id="IPR014729">
    <property type="entry name" value="Rossmann-like_a/b/a_fold"/>
</dbReference>
<dbReference type="Proteomes" id="UP000176938">
    <property type="component" value="Unassembled WGS sequence"/>
</dbReference>
<dbReference type="GO" id="GO:0005829">
    <property type="term" value="C:cytosol"/>
    <property type="evidence" value="ECO:0007669"/>
    <property type="project" value="TreeGrafter"/>
</dbReference>
<dbReference type="FunFam" id="3.40.50.620:FF:000061">
    <property type="entry name" value="Tyrosine--tRNA ligase"/>
    <property type="match status" value="1"/>
</dbReference>
<dbReference type="PROSITE" id="PS00178">
    <property type="entry name" value="AA_TRNA_LIGASE_I"/>
    <property type="match status" value="1"/>
</dbReference>
<dbReference type="NCBIfam" id="TIGR00234">
    <property type="entry name" value="tyrS"/>
    <property type="match status" value="1"/>
</dbReference>
<evidence type="ECO:0000256" key="9">
    <source>
        <dbReference type="ARBA" id="ARBA00048248"/>
    </source>
</evidence>
<dbReference type="PANTHER" id="PTHR11766">
    <property type="entry name" value="TYROSYL-TRNA SYNTHETASE"/>
    <property type="match status" value="1"/>
</dbReference>
<dbReference type="SUPFAM" id="SSF52374">
    <property type="entry name" value="Nucleotidylyl transferase"/>
    <property type="match status" value="1"/>
</dbReference>
<evidence type="ECO:0000256" key="5">
    <source>
        <dbReference type="ARBA" id="ARBA00022840"/>
    </source>
</evidence>
<evidence type="ECO:0000259" key="12">
    <source>
        <dbReference type="Pfam" id="PF01479"/>
    </source>
</evidence>
<feature type="short sequence motif" description="'KMSKS' region" evidence="10">
    <location>
        <begin position="226"/>
        <end position="230"/>
    </location>
</feature>
<dbReference type="InterPro" id="IPR002942">
    <property type="entry name" value="S4_RNA-bd"/>
</dbReference>
<dbReference type="PROSITE" id="PS50889">
    <property type="entry name" value="S4"/>
    <property type="match status" value="1"/>
</dbReference>
<comment type="similarity">
    <text evidence="10">Belongs to the class-I aminoacyl-tRNA synthetase family. TyrS type 2 subfamily.</text>
</comment>
<dbReference type="Pfam" id="PF00579">
    <property type="entry name" value="tRNA-synt_1b"/>
    <property type="match status" value="1"/>
</dbReference>
<organism evidence="13 14">
    <name type="scientific">candidate division WOR-1 bacterium RIFCSPLOWO2_02_FULL_46_20</name>
    <dbReference type="NCBI Taxonomy" id="1802567"/>
    <lineage>
        <taxon>Bacteria</taxon>
        <taxon>Bacillati</taxon>
        <taxon>Saganbacteria</taxon>
    </lineage>
</organism>
<comment type="subcellular location">
    <subcellularLocation>
        <location evidence="10">Cytoplasm</location>
    </subcellularLocation>
</comment>
<keyword evidence="5 10" id="KW-0067">ATP-binding</keyword>
<dbReference type="GO" id="GO:0006437">
    <property type="term" value="P:tyrosyl-tRNA aminoacylation"/>
    <property type="evidence" value="ECO:0007669"/>
    <property type="project" value="UniProtKB-UniRule"/>
</dbReference>
<evidence type="ECO:0000256" key="8">
    <source>
        <dbReference type="ARBA" id="ARBA00023146"/>
    </source>
</evidence>
<dbReference type="Gene3D" id="3.10.290.10">
    <property type="entry name" value="RNA-binding S4 domain"/>
    <property type="match status" value="1"/>
</dbReference>
<comment type="catalytic activity">
    <reaction evidence="9 10">
        <text>tRNA(Tyr) + L-tyrosine + ATP = L-tyrosyl-tRNA(Tyr) + AMP + diphosphate + H(+)</text>
        <dbReference type="Rhea" id="RHEA:10220"/>
        <dbReference type="Rhea" id="RHEA-COMP:9706"/>
        <dbReference type="Rhea" id="RHEA-COMP:9707"/>
        <dbReference type="ChEBI" id="CHEBI:15378"/>
        <dbReference type="ChEBI" id="CHEBI:30616"/>
        <dbReference type="ChEBI" id="CHEBI:33019"/>
        <dbReference type="ChEBI" id="CHEBI:58315"/>
        <dbReference type="ChEBI" id="CHEBI:78442"/>
        <dbReference type="ChEBI" id="CHEBI:78536"/>
        <dbReference type="ChEBI" id="CHEBI:456215"/>
        <dbReference type="EC" id="6.1.1.1"/>
    </reaction>
</comment>
<evidence type="ECO:0000313" key="13">
    <source>
        <dbReference type="EMBL" id="OGC03907.1"/>
    </source>
</evidence>
<dbReference type="Gene3D" id="1.10.240.10">
    <property type="entry name" value="Tyrosyl-Transfer RNA Synthetase"/>
    <property type="match status" value="1"/>
</dbReference>
<dbReference type="InterPro" id="IPR002307">
    <property type="entry name" value="Tyr-tRNA-ligase"/>
</dbReference>
<keyword evidence="4 10" id="KW-0547">Nucleotide-binding</keyword>
<dbReference type="EMBL" id="METP01000055">
    <property type="protein sequence ID" value="OGC03907.1"/>
    <property type="molecule type" value="Genomic_DNA"/>
</dbReference>